<dbReference type="NCBIfam" id="NF004760">
    <property type="entry name" value="PRK06091.1"/>
    <property type="match status" value="1"/>
</dbReference>
<evidence type="ECO:0000259" key="2">
    <source>
        <dbReference type="Pfam" id="PF02629"/>
    </source>
</evidence>
<dbReference type="RefSeq" id="WP_343754696.1">
    <property type="nucleotide sequence ID" value="NZ_BAAACW010000068.1"/>
</dbReference>
<feature type="domain" description="ATP-citrate synthase/succinyl-CoA ligase C-terminal" evidence="1">
    <location>
        <begin position="349"/>
        <end position="510"/>
    </location>
</feature>
<evidence type="ECO:0000313" key="3">
    <source>
        <dbReference type="EMBL" id="GAA0360749.1"/>
    </source>
</evidence>
<protein>
    <submittedName>
        <fullName evidence="3">Acyl-CoA synthetase FdrA</fullName>
    </submittedName>
</protein>
<keyword evidence="4" id="KW-1185">Reference proteome</keyword>
<organism evidence="3 4">
    <name type="scientific">Alkalibacterium iburiense</name>
    <dbReference type="NCBI Taxonomy" id="290589"/>
    <lineage>
        <taxon>Bacteria</taxon>
        <taxon>Bacillati</taxon>
        <taxon>Bacillota</taxon>
        <taxon>Bacilli</taxon>
        <taxon>Lactobacillales</taxon>
        <taxon>Carnobacteriaceae</taxon>
        <taxon>Alkalibacterium</taxon>
    </lineage>
</organism>
<dbReference type="InterPro" id="IPR016102">
    <property type="entry name" value="Succinyl-CoA_synth-like"/>
</dbReference>
<reference evidence="4" key="1">
    <citation type="journal article" date="2019" name="Int. J. Syst. Evol. Microbiol.">
        <title>The Global Catalogue of Microorganisms (GCM) 10K type strain sequencing project: providing services to taxonomists for standard genome sequencing and annotation.</title>
        <authorList>
            <consortium name="The Broad Institute Genomics Platform"/>
            <consortium name="The Broad Institute Genome Sequencing Center for Infectious Disease"/>
            <person name="Wu L."/>
            <person name="Ma J."/>
        </authorList>
    </citation>
    <scope>NUCLEOTIDE SEQUENCE [LARGE SCALE GENOMIC DNA]</scope>
    <source>
        <strain evidence="4">JCM 12662</strain>
    </source>
</reference>
<comment type="caution">
    <text evidence="3">The sequence shown here is derived from an EMBL/GenBank/DDBJ whole genome shotgun (WGS) entry which is preliminary data.</text>
</comment>
<dbReference type="InterPro" id="IPR003781">
    <property type="entry name" value="CoA-bd"/>
</dbReference>
<dbReference type="EMBL" id="BAAACW010000068">
    <property type="protein sequence ID" value="GAA0360749.1"/>
    <property type="molecule type" value="Genomic_DNA"/>
</dbReference>
<dbReference type="InterPro" id="IPR005811">
    <property type="entry name" value="SUCC_ACL_C"/>
</dbReference>
<proteinExistence type="predicted"/>
<accession>A0ABP3H371</accession>
<dbReference type="PANTHER" id="PTHR11117">
    <property type="entry name" value="SUCCINYL-COA LIGASE SUBUNIT ALPHA"/>
    <property type="match status" value="1"/>
</dbReference>
<dbReference type="PANTHER" id="PTHR11117:SF24">
    <property type="entry name" value="PROTEIN FDRA"/>
    <property type="match status" value="1"/>
</dbReference>
<name>A0ABP3H371_9LACT</name>
<dbReference type="Proteomes" id="UP001501166">
    <property type="component" value="Unassembled WGS sequence"/>
</dbReference>
<feature type="domain" description="CoA-binding" evidence="2">
    <location>
        <begin position="193"/>
        <end position="283"/>
    </location>
</feature>
<evidence type="ECO:0000259" key="1">
    <source>
        <dbReference type="Pfam" id="PF00549"/>
    </source>
</evidence>
<dbReference type="Pfam" id="PF00549">
    <property type="entry name" value="Ligase_CoA"/>
    <property type="match status" value="1"/>
</dbReference>
<gene>
    <name evidence="3" type="primary">fdrA</name>
    <name evidence="3" type="ORF">GCM10008932_11730</name>
</gene>
<dbReference type="SUPFAM" id="SSF52210">
    <property type="entry name" value="Succinyl-CoA synthetase domains"/>
    <property type="match status" value="2"/>
</dbReference>
<evidence type="ECO:0000313" key="4">
    <source>
        <dbReference type="Proteomes" id="UP001501166"/>
    </source>
</evidence>
<dbReference type="Gene3D" id="3.40.50.261">
    <property type="entry name" value="Succinyl-CoA synthetase domains"/>
    <property type="match status" value="2"/>
</dbReference>
<dbReference type="Pfam" id="PF02629">
    <property type="entry name" value="CoA_binding"/>
    <property type="match status" value="1"/>
</dbReference>
<dbReference type="Gene3D" id="3.40.50.720">
    <property type="entry name" value="NAD(P)-binding Rossmann-like Domain"/>
    <property type="match status" value="1"/>
</dbReference>
<sequence length="517" mass="56273">METKVLIEKNAYHDSVTLMSLSGKVLQQEGVIDAVVSMATQMNKELLANIGMMTDEAQSASENDLIIAIKTKNEDTLNSIIDYVDGELNSKKSSSNKKGNESVKTLAGALNTLPDANLAVISVPGEFAAREARQALNRDLNVMLFSDNVSIEDERELKELGAKKNLLVMGPDCGTAMINQIGLCFSNEVEQGGIGLVAASGTGLQEVAVQIDRMGYGITQAIGTGGRDLHEKIGGIMMLEGLKLLDRDDNTKVITLISKPPAKIVQDKILEKVKEISKPVVICFLDGDKETVEQSGASFASTLIEGARQSILAFDKNATFNTKLSEDNKEWIKQENNKLVESQKFVKGLFCGGTLTAEALSILREDLNDVKSNVAKRQEEKLSDSSLSESHILLDMGDDEFTKGKPHPMIEPNLRNERILIEAENPNTAVLLLDFEIGYGAHENPVGESLDTLIKAKSIAENNDRYLPIVAYVCGTSKDKQGLKEQEDKLRDIGVFIADSNEMASKVAGLIVKKEVN</sequence>